<accession>A0A4Z1NUA3</accession>
<proteinExistence type="predicted"/>
<dbReference type="STRING" id="86259.A0A4Z1NUA3"/>
<feature type="region of interest" description="Disordered" evidence="1">
    <location>
        <begin position="1"/>
        <end position="33"/>
    </location>
</feature>
<protein>
    <submittedName>
        <fullName evidence="3">Glycoside hydrolase family 16 protein</fullName>
    </submittedName>
</protein>
<keyword evidence="2" id="KW-0472">Membrane</keyword>
<gene>
    <name evidence="3" type="ORF">E6O75_ATG09711</name>
</gene>
<feature type="transmembrane region" description="Helical" evidence="2">
    <location>
        <begin position="241"/>
        <end position="264"/>
    </location>
</feature>
<sequence length="265" mass="27276">MSTTSSISSVRYYDNPSSSIPSKPAVTSKPHYSYDEPSYTSTSVYTTTITTTYVDICPTGLTTVTATYKTTVCPGSTTPAVPVGWTTTVTVCKNCGPKPTTVTITKPYAASTIVESVTLVVKPVPQKEYTATLLTTVVINNDKTSIIPATAPIKSIPAALMKAEPSYPVVAPVVSASSTPLNPALASPYGYPIKAASSSPVSPVKPSSSPISPVVQTYAAAASGYATPLGSNTASPVQFTGAAGIVKIDVSAFVGLIIAIWALLL</sequence>
<evidence type="ECO:0000256" key="2">
    <source>
        <dbReference type="SAM" id="Phobius"/>
    </source>
</evidence>
<reference evidence="3 4" key="1">
    <citation type="submission" date="2019-04" db="EMBL/GenBank/DDBJ databases">
        <title>High contiguity whole genome sequence and gene annotation resource for two Venturia nashicola isolates.</title>
        <authorList>
            <person name="Prokchorchik M."/>
            <person name="Won K."/>
            <person name="Lee Y."/>
            <person name="Choi E.D."/>
            <person name="Segonzac C."/>
            <person name="Sohn K.H."/>
        </authorList>
    </citation>
    <scope>NUCLEOTIDE SEQUENCE [LARGE SCALE GENOMIC DNA]</scope>
    <source>
        <strain evidence="3 4">PRI2</strain>
    </source>
</reference>
<name>A0A4Z1NUA3_9PEZI</name>
<dbReference type="AlphaFoldDB" id="A0A4Z1NUA3"/>
<keyword evidence="3" id="KW-0378">Hydrolase</keyword>
<evidence type="ECO:0000313" key="3">
    <source>
        <dbReference type="EMBL" id="TID16945.1"/>
    </source>
</evidence>
<keyword evidence="2" id="KW-1133">Transmembrane helix</keyword>
<evidence type="ECO:0000313" key="4">
    <source>
        <dbReference type="Proteomes" id="UP000298493"/>
    </source>
</evidence>
<evidence type="ECO:0000256" key="1">
    <source>
        <dbReference type="SAM" id="MobiDB-lite"/>
    </source>
</evidence>
<dbReference type="GO" id="GO:0016787">
    <property type="term" value="F:hydrolase activity"/>
    <property type="evidence" value="ECO:0007669"/>
    <property type="project" value="UniProtKB-KW"/>
</dbReference>
<comment type="caution">
    <text evidence="3">The sequence shown here is derived from an EMBL/GenBank/DDBJ whole genome shotgun (WGS) entry which is preliminary data.</text>
</comment>
<dbReference type="EMBL" id="SNSC02000017">
    <property type="protein sequence ID" value="TID16945.1"/>
    <property type="molecule type" value="Genomic_DNA"/>
</dbReference>
<keyword evidence="2" id="KW-0812">Transmembrane</keyword>
<organism evidence="3 4">
    <name type="scientific">Venturia nashicola</name>
    <dbReference type="NCBI Taxonomy" id="86259"/>
    <lineage>
        <taxon>Eukaryota</taxon>
        <taxon>Fungi</taxon>
        <taxon>Dikarya</taxon>
        <taxon>Ascomycota</taxon>
        <taxon>Pezizomycotina</taxon>
        <taxon>Dothideomycetes</taxon>
        <taxon>Pleosporomycetidae</taxon>
        <taxon>Venturiales</taxon>
        <taxon>Venturiaceae</taxon>
        <taxon>Venturia</taxon>
    </lineage>
</organism>
<feature type="compositionally biased region" description="Polar residues" evidence="1">
    <location>
        <begin position="1"/>
        <end position="21"/>
    </location>
</feature>
<dbReference type="Proteomes" id="UP000298493">
    <property type="component" value="Unassembled WGS sequence"/>
</dbReference>
<keyword evidence="4" id="KW-1185">Reference proteome</keyword>